<gene>
    <name evidence="4" type="ORF">ACFOKC_13510</name>
</gene>
<comment type="caution">
    <text evidence="4">The sequence shown here is derived from an EMBL/GenBank/DDBJ whole genome shotgun (WGS) entry which is preliminary data.</text>
</comment>
<feature type="compositionally biased region" description="Basic residues" evidence="2">
    <location>
        <begin position="184"/>
        <end position="194"/>
    </location>
</feature>
<feature type="transmembrane region" description="Helical" evidence="3">
    <location>
        <begin position="43"/>
        <end position="65"/>
    </location>
</feature>
<evidence type="ECO:0000256" key="2">
    <source>
        <dbReference type="SAM" id="MobiDB-lite"/>
    </source>
</evidence>
<evidence type="ECO:0000256" key="1">
    <source>
        <dbReference type="SAM" id="Coils"/>
    </source>
</evidence>
<keyword evidence="3" id="KW-1133">Transmembrane helix</keyword>
<accession>A0ABD5NHL8</accession>
<keyword evidence="5" id="KW-1185">Reference proteome</keyword>
<dbReference type="Proteomes" id="UP001595660">
    <property type="component" value="Unassembled WGS sequence"/>
</dbReference>
<feature type="region of interest" description="Disordered" evidence="2">
    <location>
        <begin position="169"/>
        <end position="194"/>
    </location>
</feature>
<dbReference type="Gene3D" id="1.10.287.1490">
    <property type="match status" value="1"/>
</dbReference>
<dbReference type="AlphaFoldDB" id="A0ABD5NHL8"/>
<dbReference type="RefSeq" id="WP_232569872.1">
    <property type="nucleotide sequence ID" value="NZ_CP089466.1"/>
</dbReference>
<feature type="transmembrane region" description="Helical" evidence="3">
    <location>
        <begin position="17"/>
        <end position="37"/>
    </location>
</feature>
<feature type="coiled-coil region" evidence="1">
    <location>
        <begin position="67"/>
        <end position="136"/>
    </location>
</feature>
<organism evidence="4 5">
    <name type="scientific">Halobacterium litoreum</name>
    <dbReference type="NCBI Taxonomy" id="2039234"/>
    <lineage>
        <taxon>Archaea</taxon>
        <taxon>Methanobacteriati</taxon>
        <taxon>Methanobacteriota</taxon>
        <taxon>Stenosarchaea group</taxon>
        <taxon>Halobacteria</taxon>
        <taxon>Halobacteriales</taxon>
        <taxon>Halobacteriaceae</taxon>
        <taxon>Halobacterium</taxon>
    </lineage>
</organism>
<evidence type="ECO:0000313" key="4">
    <source>
        <dbReference type="EMBL" id="MFC3478741.1"/>
    </source>
</evidence>
<dbReference type="EMBL" id="JBHRWN010000002">
    <property type="protein sequence ID" value="MFC3478741.1"/>
    <property type="molecule type" value="Genomic_DNA"/>
</dbReference>
<evidence type="ECO:0000256" key="3">
    <source>
        <dbReference type="SAM" id="Phobius"/>
    </source>
</evidence>
<sequence>MVEIQDLLPNYFLERSLAFKTGVLILGALLLLVSSFIRQKGDVLWVIPFLSGALVEWFVVATVYVEMSEIEARVSDARDEIKTTASDIKETRREVEQNQKEVADTKEEIESTRNEVEETRREIEKTGREIEQTKEDVFSFISDSQGSTARPSLEDRISDLEETVGMGAISGRGLSGRVSELERKVKKMKRNNRR</sequence>
<keyword evidence="1" id="KW-0175">Coiled coil</keyword>
<dbReference type="GeneID" id="69118245"/>
<evidence type="ECO:0000313" key="5">
    <source>
        <dbReference type="Proteomes" id="UP001595660"/>
    </source>
</evidence>
<protein>
    <submittedName>
        <fullName evidence="4">Coiled-coil domain-containing protein</fullName>
    </submittedName>
</protein>
<keyword evidence="3" id="KW-0472">Membrane</keyword>
<proteinExistence type="predicted"/>
<name>A0ABD5NHL8_9EURY</name>
<reference evidence="4 5" key="1">
    <citation type="journal article" date="2019" name="Int. J. Syst. Evol. Microbiol.">
        <title>The Global Catalogue of Microorganisms (GCM) 10K type strain sequencing project: providing services to taxonomists for standard genome sequencing and annotation.</title>
        <authorList>
            <consortium name="The Broad Institute Genomics Platform"/>
            <consortium name="The Broad Institute Genome Sequencing Center for Infectious Disease"/>
            <person name="Wu L."/>
            <person name="Ma J."/>
        </authorList>
    </citation>
    <scope>NUCLEOTIDE SEQUENCE [LARGE SCALE GENOMIC DNA]</scope>
    <source>
        <strain evidence="4 5">CGMCC 1.12562</strain>
    </source>
</reference>
<keyword evidence="3" id="KW-0812">Transmembrane</keyword>